<dbReference type="EMBL" id="GEDC01016226">
    <property type="protein sequence ID" value="JAS21072.1"/>
    <property type="molecule type" value="Transcribed_RNA"/>
</dbReference>
<reference evidence="5" key="1">
    <citation type="submission" date="2015-12" db="EMBL/GenBank/DDBJ databases">
        <title>De novo transcriptome assembly of four potential Pierce s Disease insect vectors from Arizona vineyards.</title>
        <authorList>
            <person name="Tassone E.E."/>
        </authorList>
    </citation>
    <scope>NUCLEOTIDE SEQUENCE</scope>
</reference>
<gene>
    <name evidence="5" type="ORF">g.9754</name>
</gene>
<evidence type="ECO:0000313" key="5">
    <source>
        <dbReference type="EMBL" id="JAS21072.1"/>
    </source>
</evidence>
<dbReference type="PRINTS" id="PR00722">
    <property type="entry name" value="CHYMOTRYPSIN"/>
</dbReference>
<dbReference type="PROSITE" id="PS00134">
    <property type="entry name" value="TRYPSIN_HIS"/>
    <property type="match status" value="1"/>
</dbReference>
<sequence length="204" mass="22524">YEATMKVKCCLVLFLVSYSDCTHFIKRPWFSSTNTSPTEQRSCGSSSEGTSGSRIVGGEEVKRGRFPWFAAFVRKADVNDLNVICGGTLISQRHVLSAAHCFQSYRPENLYRVVFNLIDRCDRQSRKSLQNAAVSKVQIHPDYSSESLKSDIAVITLTNSVSLEPVCLPPSNFNPLGDSDVIGFGSTRVKTQSAYPCVLQKAVV</sequence>
<dbReference type="InterPro" id="IPR001254">
    <property type="entry name" value="Trypsin_dom"/>
</dbReference>
<dbReference type="PANTHER" id="PTHR24252">
    <property type="entry name" value="ACROSIN-RELATED"/>
    <property type="match status" value="1"/>
</dbReference>
<dbReference type="GO" id="GO:0006508">
    <property type="term" value="P:proteolysis"/>
    <property type="evidence" value="ECO:0007669"/>
    <property type="project" value="InterPro"/>
</dbReference>
<dbReference type="InterPro" id="IPR018114">
    <property type="entry name" value="TRYPSIN_HIS"/>
</dbReference>
<dbReference type="GO" id="GO:0004252">
    <property type="term" value="F:serine-type endopeptidase activity"/>
    <property type="evidence" value="ECO:0007669"/>
    <property type="project" value="InterPro"/>
</dbReference>
<evidence type="ECO:0000256" key="2">
    <source>
        <dbReference type="SAM" id="MobiDB-lite"/>
    </source>
</evidence>
<feature type="non-terminal residue" evidence="5">
    <location>
        <position position="204"/>
    </location>
</feature>
<feature type="chain" id="PRO_5008580992" description="Peptidase S1 domain-containing protein" evidence="3">
    <location>
        <begin position="22"/>
        <end position="204"/>
    </location>
</feature>
<organism evidence="5">
    <name type="scientific">Clastoptera arizonana</name>
    <name type="common">Arizona spittle bug</name>
    <dbReference type="NCBI Taxonomy" id="38151"/>
    <lineage>
        <taxon>Eukaryota</taxon>
        <taxon>Metazoa</taxon>
        <taxon>Ecdysozoa</taxon>
        <taxon>Arthropoda</taxon>
        <taxon>Hexapoda</taxon>
        <taxon>Insecta</taxon>
        <taxon>Pterygota</taxon>
        <taxon>Neoptera</taxon>
        <taxon>Paraneoptera</taxon>
        <taxon>Hemiptera</taxon>
        <taxon>Auchenorrhyncha</taxon>
        <taxon>Cercopoidea</taxon>
        <taxon>Clastopteridae</taxon>
        <taxon>Clastoptera</taxon>
    </lineage>
</organism>
<accession>A0A1B6D5W4</accession>
<evidence type="ECO:0000256" key="3">
    <source>
        <dbReference type="SAM" id="SignalP"/>
    </source>
</evidence>
<dbReference type="Gene3D" id="2.40.10.10">
    <property type="entry name" value="Trypsin-like serine proteases"/>
    <property type="match status" value="1"/>
</dbReference>
<dbReference type="Pfam" id="PF00089">
    <property type="entry name" value="Trypsin"/>
    <property type="match status" value="1"/>
</dbReference>
<dbReference type="SMART" id="SM00020">
    <property type="entry name" value="Tryp_SPc"/>
    <property type="match status" value="1"/>
</dbReference>
<dbReference type="InterPro" id="IPR009003">
    <property type="entry name" value="Peptidase_S1_PA"/>
</dbReference>
<feature type="domain" description="Peptidase S1" evidence="4">
    <location>
        <begin position="55"/>
        <end position="204"/>
    </location>
</feature>
<feature type="region of interest" description="Disordered" evidence="2">
    <location>
        <begin position="33"/>
        <end position="55"/>
    </location>
</feature>
<name>A0A1B6D5W4_9HEMI</name>
<dbReference type="SUPFAM" id="SSF50494">
    <property type="entry name" value="Trypsin-like serine proteases"/>
    <property type="match status" value="1"/>
</dbReference>
<evidence type="ECO:0000259" key="4">
    <source>
        <dbReference type="PROSITE" id="PS50240"/>
    </source>
</evidence>
<dbReference type="InterPro" id="IPR001314">
    <property type="entry name" value="Peptidase_S1A"/>
</dbReference>
<keyword evidence="3" id="KW-0732">Signal</keyword>
<dbReference type="PROSITE" id="PS50240">
    <property type="entry name" value="TRYPSIN_DOM"/>
    <property type="match status" value="1"/>
</dbReference>
<dbReference type="AlphaFoldDB" id="A0A1B6D5W4"/>
<protein>
    <recommendedName>
        <fullName evidence="4">Peptidase S1 domain-containing protein</fullName>
    </recommendedName>
</protein>
<feature type="non-terminal residue" evidence="5">
    <location>
        <position position="1"/>
    </location>
</feature>
<proteinExistence type="predicted"/>
<dbReference type="InterPro" id="IPR043504">
    <property type="entry name" value="Peptidase_S1_PA_chymotrypsin"/>
</dbReference>
<keyword evidence="1" id="KW-1015">Disulfide bond</keyword>
<feature type="compositionally biased region" description="Low complexity" evidence="2">
    <location>
        <begin position="42"/>
        <end position="53"/>
    </location>
</feature>
<dbReference type="PANTHER" id="PTHR24252:SF7">
    <property type="entry name" value="HYALIN"/>
    <property type="match status" value="1"/>
</dbReference>
<dbReference type="FunFam" id="2.40.10.10:FF:000068">
    <property type="entry name" value="transmembrane protease serine 2"/>
    <property type="match status" value="1"/>
</dbReference>
<feature type="signal peptide" evidence="3">
    <location>
        <begin position="1"/>
        <end position="21"/>
    </location>
</feature>
<evidence type="ECO:0000256" key="1">
    <source>
        <dbReference type="ARBA" id="ARBA00023157"/>
    </source>
</evidence>